<dbReference type="Pfam" id="PF02816">
    <property type="entry name" value="Alpha_kinase"/>
    <property type="match status" value="1"/>
</dbReference>
<feature type="compositionally biased region" description="Low complexity" evidence="4">
    <location>
        <begin position="683"/>
        <end position="740"/>
    </location>
</feature>
<dbReference type="PROSITE" id="PS51158">
    <property type="entry name" value="ALPHA_KINASE"/>
    <property type="match status" value="1"/>
</dbReference>
<feature type="region of interest" description="Disordered" evidence="4">
    <location>
        <begin position="240"/>
        <end position="290"/>
    </location>
</feature>
<evidence type="ECO:0000256" key="3">
    <source>
        <dbReference type="ARBA" id="ARBA00022777"/>
    </source>
</evidence>
<keyword evidence="1" id="KW-0723">Serine/threonine-protein kinase</keyword>
<sequence>MKSNKFPKNKEQRAQLEKQDYIYLTNNRVFPNFLKVFKKDLNVQHLKERFRLDHITRIVKINYYQKNKLSFLEPPLIEHQFQEATKCCFYYLNSESFDKLPTYQTFQISTINSQNLKHFNKNKLKQHFTEYLPTLNCVFVFQEEKFFCKYNLTFNVLVIWLKKKLKKINPNLEKEDLICFKVNNLDLPLEHFVYFFGKNPLNYEEEIYFANEFKKEKLKIEKNKNSFMLETIYTKKLKNPTEQNIQDNLSNNQYKNDPDNTNENNNEREARNKNDTKEEQEEEKEIEKDIKQIKESENKLRTELENSTKKIQKRDQAINTRHEIIRQLRNQLEQKNRNEGKSNPKAKKRKKKISSLSKERNNSSKQSNCKPDSNNSSNHAGKDKNEPDSSVLKKKKEKKEIKEGIIVLISNSKPNNTPHRKLMKVIGTIIKTKLQDHQNHHKYYFSFLKYSNKANQSSKRRSPMKFMNDSNKINWYLSKSEKKHGISFKKSLKLINNQNLDDYHQTYLLHFDFNRKIKLNFKQNRNQIQELKKKKINYIYSYFHKQNKEYKKKIQNNGCSSAFFKKIDKEKLKNTLNKFITKYQDKNENRTSKTPSLKTKNQKAEKSSTHKTPSKRKIIKSNPGSDSGLDTSTDSDNNSDENTNNNENTNSSSGYGTSSSSKSNDEDINPNFIEHTSKKKNKQQSQSDSDSDTNSNNHSTTDSDNNTNRKSNSDTNSNSDSDSSSSSSSDSSSGSSSGSDSDSDSDSDSETKTESENHTESSDEDRSTRNQTVSHSKIKSKQRKNIKTKTGQNKKDKNIDYKRYTVTTFKGDVYNIKRAKERIQLEVKKTHKSNNYELINNSNKKFIAKFFPEYKDGDNKDDYYKLESNLRTILSNNSITKEYTQKLLHVLNKKLKRKKRLSVISLHLAKFKEPVFQKYGKMCVVQEKIEKQNHNITKIYNSFKVGKEADDLNLFFSTFSHFSYEKSKHDFIIVNFVANKYHIWDQKIISKNEQKFKNKIKAFKKYHKCNHYCKKLKLIRFH</sequence>
<feature type="region of interest" description="Disordered" evidence="4">
    <location>
        <begin position="330"/>
        <end position="397"/>
    </location>
</feature>
<feature type="compositionally biased region" description="Polar residues" evidence="4">
    <location>
        <begin position="240"/>
        <end position="255"/>
    </location>
</feature>
<feature type="compositionally biased region" description="Basic and acidic residues" evidence="4">
    <location>
        <begin position="265"/>
        <end position="277"/>
    </location>
</feature>
<dbReference type="GO" id="GO:0004674">
    <property type="term" value="F:protein serine/threonine kinase activity"/>
    <property type="evidence" value="ECO:0007669"/>
    <property type="project" value="UniProtKB-KW"/>
</dbReference>
<evidence type="ECO:0000259" key="5">
    <source>
        <dbReference type="PROSITE" id="PS51158"/>
    </source>
</evidence>
<dbReference type="InterPro" id="IPR004166">
    <property type="entry name" value="a-kinase_dom"/>
</dbReference>
<evidence type="ECO:0000256" key="4">
    <source>
        <dbReference type="SAM" id="MobiDB-lite"/>
    </source>
</evidence>
<feature type="region of interest" description="Disordered" evidence="4">
    <location>
        <begin position="584"/>
        <end position="795"/>
    </location>
</feature>
<feature type="compositionally biased region" description="Basic residues" evidence="4">
    <location>
        <begin position="344"/>
        <end position="353"/>
    </location>
</feature>
<organism evidence="6 7">
    <name type="scientific">Anaeramoeba flamelloides</name>
    <dbReference type="NCBI Taxonomy" id="1746091"/>
    <lineage>
        <taxon>Eukaryota</taxon>
        <taxon>Metamonada</taxon>
        <taxon>Anaeramoebidae</taxon>
        <taxon>Anaeramoeba</taxon>
    </lineage>
</organism>
<evidence type="ECO:0000256" key="2">
    <source>
        <dbReference type="ARBA" id="ARBA00022679"/>
    </source>
</evidence>
<dbReference type="Proteomes" id="UP001146793">
    <property type="component" value="Unassembled WGS sequence"/>
</dbReference>
<evidence type="ECO:0000256" key="1">
    <source>
        <dbReference type="ARBA" id="ARBA00022527"/>
    </source>
</evidence>
<comment type="caution">
    <text evidence="6">The sequence shown here is derived from an EMBL/GenBank/DDBJ whole genome shotgun (WGS) entry which is preliminary data.</text>
</comment>
<name>A0AAV7ZSZ5_9EUKA</name>
<dbReference type="InterPro" id="IPR011009">
    <property type="entry name" value="Kinase-like_dom_sf"/>
</dbReference>
<evidence type="ECO:0000313" key="6">
    <source>
        <dbReference type="EMBL" id="KAJ3444231.1"/>
    </source>
</evidence>
<proteinExistence type="predicted"/>
<feature type="compositionally biased region" description="Basic and acidic residues" evidence="4">
    <location>
        <begin position="749"/>
        <end position="768"/>
    </location>
</feature>
<keyword evidence="3" id="KW-0418">Kinase</keyword>
<dbReference type="GO" id="GO:0005524">
    <property type="term" value="F:ATP binding"/>
    <property type="evidence" value="ECO:0007669"/>
    <property type="project" value="InterPro"/>
</dbReference>
<feature type="compositionally biased region" description="Basic residues" evidence="4">
    <location>
        <begin position="776"/>
        <end position="787"/>
    </location>
</feature>
<feature type="compositionally biased region" description="Basic and acidic residues" evidence="4">
    <location>
        <begin position="330"/>
        <end position="342"/>
    </location>
</feature>
<feature type="compositionally biased region" description="Low complexity" evidence="4">
    <location>
        <begin position="624"/>
        <end position="662"/>
    </location>
</feature>
<dbReference type="EMBL" id="JANTQA010000023">
    <property type="protein sequence ID" value="KAJ3444231.1"/>
    <property type="molecule type" value="Genomic_DNA"/>
</dbReference>
<feature type="compositionally biased region" description="Polar residues" evidence="4">
    <location>
        <begin position="363"/>
        <end position="379"/>
    </location>
</feature>
<dbReference type="AlphaFoldDB" id="A0AAV7ZSZ5"/>
<keyword evidence="2" id="KW-0808">Transferase</keyword>
<accession>A0AAV7ZSZ5</accession>
<evidence type="ECO:0000313" key="7">
    <source>
        <dbReference type="Proteomes" id="UP001146793"/>
    </source>
</evidence>
<reference evidence="6" key="1">
    <citation type="submission" date="2022-08" db="EMBL/GenBank/DDBJ databases">
        <title>Novel sulphate-reducing endosymbionts in the free-living metamonad Anaeramoeba.</title>
        <authorList>
            <person name="Jerlstrom-Hultqvist J."/>
            <person name="Cepicka I."/>
            <person name="Gallot-Lavallee L."/>
            <person name="Salas-Leiva D."/>
            <person name="Curtis B.A."/>
            <person name="Zahonova K."/>
            <person name="Pipaliya S."/>
            <person name="Dacks J."/>
            <person name="Roger A.J."/>
        </authorList>
    </citation>
    <scope>NUCLEOTIDE SEQUENCE</scope>
    <source>
        <strain evidence="6">Busselton2</strain>
    </source>
</reference>
<gene>
    <name evidence="6" type="ORF">M0812_10083</name>
</gene>
<dbReference type="SUPFAM" id="SSF56112">
    <property type="entry name" value="Protein kinase-like (PK-like)"/>
    <property type="match status" value="1"/>
</dbReference>
<protein>
    <submittedName>
        <fullName evidence="6">Dentin sialophosphoprotein-like protein</fullName>
    </submittedName>
</protein>
<feature type="domain" description="Alpha-type protein kinase" evidence="5">
    <location>
        <begin position="785"/>
        <end position="1021"/>
    </location>
</feature>
<dbReference type="Gene3D" id="3.20.200.10">
    <property type="entry name" value="MHCK/EF2 kinase"/>
    <property type="match status" value="1"/>
</dbReference>